<comment type="pathway">
    <text evidence="5 14">Isoprenoid biosynthesis; isopentenyl diphosphate biosynthesis via DXP pathway; isopentenyl diphosphate from 1-deoxy-D-xylulose 5-phosphate: step 2/6.</text>
</comment>
<dbReference type="Gene3D" id="3.30.1330.50">
    <property type="entry name" value="2-C-methyl-D-erythritol 2,4-cyclodiphosphate synthase"/>
    <property type="match status" value="1"/>
</dbReference>
<feature type="binding site" evidence="14">
    <location>
        <position position="235"/>
    </location>
    <ligand>
        <name>a divalent metal cation</name>
        <dbReference type="ChEBI" id="CHEBI:60240"/>
    </ligand>
</feature>
<dbReference type="SUPFAM" id="SSF69765">
    <property type="entry name" value="IpsF-like"/>
    <property type="match status" value="1"/>
</dbReference>
<dbReference type="InterPro" id="IPR036571">
    <property type="entry name" value="MECDP_synthase_sf"/>
</dbReference>
<dbReference type="GO" id="GO:0046872">
    <property type="term" value="F:metal ion binding"/>
    <property type="evidence" value="ECO:0007669"/>
    <property type="project" value="UniProtKB-KW"/>
</dbReference>
<evidence type="ECO:0000256" key="11">
    <source>
        <dbReference type="ARBA" id="ARBA00023229"/>
    </source>
</evidence>
<evidence type="ECO:0000256" key="13">
    <source>
        <dbReference type="ARBA" id="ARBA00023268"/>
    </source>
</evidence>
<evidence type="ECO:0000256" key="12">
    <source>
        <dbReference type="ARBA" id="ARBA00023239"/>
    </source>
</evidence>
<feature type="region of interest" description="2-C-methyl-D-erythritol 4-phosphate cytidylyltransferase" evidence="14">
    <location>
        <begin position="1"/>
        <end position="227"/>
    </location>
</feature>
<comment type="caution">
    <text evidence="16">The sequence shown here is derived from an EMBL/GenBank/DDBJ whole genome shotgun (WGS) entry which is preliminary data.</text>
</comment>
<dbReference type="PROSITE" id="PS01295">
    <property type="entry name" value="ISPD"/>
    <property type="match status" value="1"/>
</dbReference>
<dbReference type="FunFam" id="3.30.1330.50:FF:000001">
    <property type="entry name" value="2-C-methyl-D-erythritol 2,4-cyclodiphosphate synthase"/>
    <property type="match status" value="1"/>
</dbReference>
<dbReference type="Pfam" id="PF01128">
    <property type="entry name" value="IspD"/>
    <property type="match status" value="1"/>
</dbReference>
<keyword evidence="13 14" id="KW-0511">Multifunctional enzyme</keyword>
<evidence type="ECO:0000256" key="5">
    <source>
        <dbReference type="ARBA" id="ARBA00004787"/>
    </source>
</evidence>
<feature type="binding site" evidence="14">
    <location>
        <begin position="357"/>
        <end position="360"/>
    </location>
    <ligand>
        <name>4-CDP-2-C-methyl-D-erythritol 2-phosphate</name>
        <dbReference type="ChEBI" id="CHEBI:57919"/>
    </ligand>
</feature>
<dbReference type="GO" id="GO:0008685">
    <property type="term" value="F:2-C-methyl-D-erythritol 2,4-cyclodiphosphate synthase activity"/>
    <property type="evidence" value="ECO:0007669"/>
    <property type="project" value="UniProtKB-UniRule"/>
</dbReference>
<dbReference type="InterPro" id="IPR026596">
    <property type="entry name" value="IspD/F"/>
</dbReference>
<dbReference type="InterPro" id="IPR029044">
    <property type="entry name" value="Nucleotide-diphossugar_trans"/>
</dbReference>
<feature type="region of interest" description="2-C-methyl-D-erythritol 2,4-cyclodiphosphate synthase" evidence="14">
    <location>
        <begin position="227"/>
        <end position="381"/>
    </location>
</feature>
<feature type="binding site" evidence="14">
    <location>
        <position position="267"/>
    </location>
    <ligand>
        <name>a divalent metal cation</name>
        <dbReference type="ChEBI" id="CHEBI:60240"/>
    </ligand>
</feature>
<dbReference type="GO" id="GO:0016114">
    <property type="term" value="P:terpenoid biosynthetic process"/>
    <property type="evidence" value="ECO:0007669"/>
    <property type="project" value="InterPro"/>
</dbReference>
<sequence>MNNKKKTAVIIAAAGTGKRMGSSIPKQYLKIGGEPILLKSVRAFCDNKEIDWIVVVTNGDYIQACLEMKDRYGLDKIQAVIEGGEERQDSVYRAIVEIDRLCPEIEYVLVHDGARPFVRQETINAVLEAAEEKGAAVACVPVKDSIRQEKDGESANLPRQRLYAVQTPQGFQKEILRKAYEQAFADGYYGTDDATLAERIGQSVALVRGTYDNIKITTREDMPMESRVGTGFDVHQLKEGLPLVLGGVKIPFEKGLLGHSDADVLVHALMDALLGAAALGDIGRHFPDTDPQYRGISSMELLRRVKGLLDKNGWRVGNVDITLMAQRPKIKSLIGDMTDNLSKTLDLETCRINIKGTTTERLGFVGREEGIAAQAVCLLYR</sequence>
<dbReference type="GO" id="GO:0050518">
    <property type="term" value="F:2-C-methyl-D-erythritol 4-phosphate cytidylyltransferase activity"/>
    <property type="evidence" value="ECO:0007669"/>
    <property type="project" value="UniProtKB-UniRule"/>
</dbReference>
<evidence type="ECO:0000256" key="1">
    <source>
        <dbReference type="ARBA" id="ARBA00000200"/>
    </source>
</evidence>
<keyword evidence="10 14" id="KW-0479">Metal-binding</keyword>
<dbReference type="FunFam" id="3.90.550.10:FF:000003">
    <property type="entry name" value="2-C-methyl-D-erythritol 4-phosphate cytidylyltransferase"/>
    <property type="match status" value="1"/>
</dbReference>
<dbReference type="RefSeq" id="WP_187303736.1">
    <property type="nucleotide sequence ID" value="NZ_JACRYT010000016.1"/>
</dbReference>
<comment type="cofactor">
    <cofactor evidence="3 14">
        <name>a divalent metal cation</name>
        <dbReference type="ChEBI" id="CHEBI:60240"/>
    </cofactor>
</comment>
<dbReference type="CDD" id="cd00554">
    <property type="entry name" value="MECDP_synthase"/>
    <property type="match status" value="1"/>
</dbReference>
<dbReference type="Gene3D" id="3.90.550.10">
    <property type="entry name" value="Spore Coat Polysaccharide Biosynthesis Protein SpsA, Chain A"/>
    <property type="match status" value="1"/>
</dbReference>
<feature type="binding site" evidence="14">
    <location>
        <begin position="281"/>
        <end position="283"/>
    </location>
    <ligand>
        <name>4-CDP-2-C-methyl-D-erythritol 2-phosphate</name>
        <dbReference type="ChEBI" id="CHEBI:57919"/>
    </ligand>
</feature>
<dbReference type="EC" id="2.7.7.60" evidence="14"/>
<evidence type="ECO:0000256" key="4">
    <source>
        <dbReference type="ARBA" id="ARBA00004709"/>
    </source>
</evidence>
<evidence type="ECO:0000256" key="2">
    <source>
        <dbReference type="ARBA" id="ARBA00001282"/>
    </source>
</evidence>
<dbReference type="HAMAP" id="MF_01520">
    <property type="entry name" value="IspDF"/>
    <property type="match status" value="1"/>
</dbReference>
<dbReference type="Proteomes" id="UP000602647">
    <property type="component" value="Unassembled WGS sequence"/>
</dbReference>
<dbReference type="NCBIfam" id="TIGR00151">
    <property type="entry name" value="ispF"/>
    <property type="match status" value="1"/>
</dbReference>
<dbReference type="HAMAP" id="MF_00108">
    <property type="entry name" value="IspD"/>
    <property type="match status" value="1"/>
</dbReference>
<comment type="pathway">
    <text evidence="4 14">Isoprenoid biosynthesis; isopentenyl diphosphate biosynthesis via DXP pathway; isopentenyl diphosphate from 1-deoxy-D-xylulose 5-phosphate: step 4/6.</text>
</comment>
<feature type="binding site" evidence="14">
    <location>
        <position position="367"/>
    </location>
    <ligand>
        <name>4-CDP-2-C-methyl-D-erythritol 2-phosphate</name>
        <dbReference type="ChEBI" id="CHEBI:57919"/>
    </ligand>
</feature>
<dbReference type="PANTHER" id="PTHR43181">
    <property type="entry name" value="2-C-METHYL-D-ERYTHRITOL 2,4-CYCLODIPHOSPHATE SYNTHASE, CHLOROPLASTIC"/>
    <property type="match status" value="1"/>
</dbReference>
<evidence type="ECO:0000256" key="8">
    <source>
        <dbReference type="ARBA" id="ARBA00022679"/>
    </source>
</evidence>
<evidence type="ECO:0000259" key="15">
    <source>
        <dbReference type="Pfam" id="PF02542"/>
    </source>
</evidence>
<name>A0A923SWT2_9FIRM</name>
<feature type="site" description="Transition state stabilizer" evidence="14">
    <location>
        <position position="259"/>
    </location>
</feature>
<accession>A0A923SWT2</accession>
<comment type="similarity">
    <text evidence="14">In the N-terminal section; belongs to the IspD/TarI cytidylyltransferase family. IspD subfamily.</text>
</comment>
<dbReference type="InterPro" id="IPR034683">
    <property type="entry name" value="IspD/TarI"/>
</dbReference>
<evidence type="ECO:0000256" key="10">
    <source>
        <dbReference type="ARBA" id="ARBA00022723"/>
    </source>
</evidence>
<evidence type="ECO:0000256" key="3">
    <source>
        <dbReference type="ARBA" id="ARBA00001968"/>
    </source>
</evidence>
<keyword evidence="12 14" id="KW-0456">Lyase</keyword>
<feature type="site" description="Transition state stabilizer" evidence="14">
    <location>
        <position position="26"/>
    </location>
</feature>
<evidence type="ECO:0000256" key="9">
    <source>
        <dbReference type="ARBA" id="ARBA00022695"/>
    </source>
</evidence>
<dbReference type="HAMAP" id="MF_00107">
    <property type="entry name" value="IspF"/>
    <property type="match status" value="1"/>
</dbReference>
<feature type="binding site" evidence="14">
    <location>
        <begin position="286"/>
        <end position="290"/>
    </location>
    <ligand>
        <name>4-CDP-2-C-methyl-D-erythritol 2-phosphate</name>
        <dbReference type="ChEBI" id="CHEBI:57919"/>
    </ligand>
</feature>
<feature type="binding site" evidence="14">
    <location>
        <begin position="259"/>
        <end position="260"/>
    </location>
    <ligand>
        <name>4-CDP-2-C-methyl-D-erythritol 2-phosphate</name>
        <dbReference type="ChEBI" id="CHEBI:57919"/>
    </ligand>
</feature>
<evidence type="ECO:0000256" key="14">
    <source>
        <dbReference type="HAMAP-Rule" id="MF_01520"/>
    </source>
</evidence>
<evidence type="ECO:0000256" key="7">
    <source>
        <dbReference type="ARBA" id="ARBA00009789"/>
    </source>
</evidence>
<dbReference type="AlphaFoldDB" id="A0A923SWT2"/>
<dbReference type="SUPFAM" id="SSF53448">
    <property type="entry name" value="Nucleotide-diphospho-sugar transferases"/>
    <property type="match status" value="1"/>
</dbReference>
<dbReference type="PANTHER" id="PTHR43181:SF1">
    <property type="entry name" value="2-C-METHYL-D-ERYTHRITOL 2,4-CYCLODIPHOSPHATE SYNTHASE, CHLOROPLASTIC"/>
    <property type="match status" value="1"/>
</dbReference>
<evidence type="ECO:0000313" key="17">
    <source>
        <dbReference type="Proteomes" id="UP000602647"/>
    </source>
</evidence>
<comment type="catalytic activity">
    <reaction evidence="2 14">
        <text>2-C-methyl-D-erythritol 4-phosphate + CTP + H(+) = 4-CDP-2-C-methyl-D-erythritol + diphosphate</text>
        <dbReference type="Rhea" id="RHEA:13429"/>
        <dbReference type="ChEBI" id="CHEBI:15378"/>
        <dbReference type="ChEBI" id="CHEBI:33019"/>
        <dbReference type="ChEBI" id="CHEBI:37563"/>
        <dbReference type="ChEBI" id="CHEBI:57823"/>
        <dbReference type="ChEBI" id="CHEBI:58262"/>
        <dbReference type="EC" id="2.7.7.60"/>
    </reaction>
</comment>
<gene>
    <name evidence="14" type="primary">ispDF</name>
    <name evidence="16" type="ORF">H9L42_12485</name>
</gene>
<comment type="catalytic activity">
    <reaction evidence="1 14">
        <text>4-CDP-2-C-methyl-D-erythritol 2-phosphate = 2-C-methyl-D-erythritol 2,4-cyclic diphosphate + CMP</text>
        <dbReference type="Rhea" id="RHEA:23864"/>
        <dbReference type="ChEBI" id="CHEBI:57919"/>
        <dbReference type="ChEBI" id="CHEBI:58483"/>
        <dbReference type="ChEBI" id="CHEBI:60377"/>
        <dbReference type="EC" id="4.6.1.12"/>
    </reaction>
</comment>
<comment type="similarity">
    <text evidence="14">In the C-terminal section; belongs to the IspF family.</text>
</comment>
<keyword evidence="11 14" id="KW-0414">Isoprene biosynthesis</keyword>
<feature type="site" description="Positions MEP for the nucleophilic attack" evidence="14">
    <location>
        <position position="159"/>
    </location>
</feature>
<dbReference type="GO" id="GO:0019288">
    <property type="term" value="P:isopentenyl diphosphate biosynthetic process, methylerythritol 4-phosphate pathway"/>
    <property type="evidence" value="ECO:0007669"/>
    <property type="project" value="UniProtKB-UniRule"/>
</dbReference>
<feature type="domain" description="2-C-methyl-D-erythritol 2,4-cyclodiphosphate synthase" evidence="15">
    <location>
        <begin position="227"/>
        <end position="379"/>
    </location>
</feature>
<feature type="binding site" evidence="14">
    <location>
        <begin position="233"/>
        <end position="235"/>
    </location>
    <ligand>
        <name>4-CDP-2-C-methyl-D-erythritol 2-phosphate</name>
        <dbReference type="ChEBI" id="CHEBI:57919"/>
    </ligand>
</feature>
<feature type="binding site" evidence="14">
    <location>
        <position position="233"/>
    </location>
    <ligand>
        <name>a divalent metal cation</name>
        <dbReference type="ChEBI" id="CHEBI:60240"/>
    </ligand>
</feature>
<organism evidence="16 17">
    <name type="scientific">Zhenpiania hominis</name>
    <dbReference type="NCBI Taxonomy" id="2763644"/>
    <lineage>
        <taxon>Bacteria</taxon>
        <taxon>Bacillati</taxon>
        <taxon>Bacillota</taxon>
        <taxon>Clostridia</taxon>
        <taxon>Peptostreptococcales</taxon>
        <taxon>Anaerovoracaceae</taxon>
        <taxon>Zhenpiania</taxon>
    </lineage>
</organism>
<feature type="site" description="Transition state stabilizer" evidence="14">
    <location>
        <position position="19"/>
    </location>
</feature>
<feature type="binding site" evidence="14">
    <location>
        <position position="364"/>
    </location>
    <ligand>
        <name>4-CDP-2-C-methyl-D-erythritol 2-phosphate</name>
        <dbReference type="ChEBI" id="CHEBI:57919"/>
    </ligand>
</feature>
<dbReference type="Pfam" id="PF02542">
    <property type="entry name" value="YgbB"/>
    <property type="match status" value="1"/>
</dbReference>
<dbReference type="InterPro" id="IPR018294">
    <property type="entry name" value="ISPD_synthase_CS"/>
</dbReference>
<proteinExistence type="inferred from homology"/>
<evidence type="ECO:0000256" key="6">
    <source>
        <dbReference type="ARBA" id="ARBA00008480"/>
    </source>
</evidence>
<dbReference type="PROSITE" id="PS01350">
    <property type="entry name" value="ISPF"/>
    <property type="match status" value="1"/>
</dbReference>
<comment type="similarity">
    <text evidence="7">Belongs to the IspD/TarI cytidylyltransferase family. IspD subfamily.</text>
</comment>
<dbReference type="InterPro" id="IPR001228">
    <property type="entry name" value="IspD"/>
</dbReference>
<dbReference type="CDD" id="cd02516">
    <property type="entry name" value="CDP-ME_synthetase"/>
    <property type="match status" value="1"/>
</dbReference>
<comment type="function">
    <text evidence="14">Bifunctional enzyme that catalyzes the formation of 4-diphosphocytidyl-2-C-methyl-D-erythritol from CTP and 2-C-methyl-D-erythritol 4-phosphate (MEP) (IspD), and catalyzes the conversion of 4-diphosphocytidyl-2-C-methyl-D-erythritol 2-phosphate (CDP-ME2P) to 2-C-methyl-D-erythritol 2,4-cyclodiphosphate (ME-CPP) with a corresponding release of cytidine 5-monophosphate (CMP) (IspF).</text>
</comment>
<feature type="site" description="Positions MEP for the nucleophilic attack" evidence="14">
    <location>
        <position position="215"/>
    </location>
</feature>
<comment type="similarity">
    <text evidence="6">Belongs to the IspF family.</text>
</comment>
<dbReference type="EMBL" id="JACRYT010000016">
    <property type="protein sequence ID" value="MBC6680638.1"/>
    <property type="molecule type" value="Genomic_DNA"/>
</dbReference>
<protein>
    <recommendedName>
        <fullName evidence="14">Bifunctional enzyme IspD/IspF</fullName>
    </recommendedName>
    <domain>
        <recommendedName>
            <fullName evidence="14">2-C-methyl-D-erythritol 4-phosphate cytidylyltransferase</fullName>
            <ecNumber evidence="14">2.7.7.60</ecNumber>
        </recommendedName>
        <alternativeName>
            <fullName evidence="14">4-diphosphocytidyl-2C-methyl-D-erythritol synthase</fullName>
        </alternativeName>
        <alternativeName>
            <fullName evidence="14">MEP cytidylyltransferase</fullName>
            <shortName evidence="14">MCT</shortName>
        </alternativeName>
    </domain>
    <domain>
        <recommendedName>
            <fullName evidence="14">2-C-methyl-D-erythritol 2,4-cyclodiphosphate synthase</fullName>
            <shortName evidence="14">MECDP-synthase</shortName>
            <shortName evidence="14">MECPP-synthase</shortName>
            <shortName evidence="14">MECPS</shortName>
            <ecNumber evidence="14">4.6.1.12</ecNumber>
        </recommendedName>
    </domain>
</protein>
<reference evidence="16" key="1">
    <citation type="submission" date="2020-08" db="EMBL/GenBank/DDBJ databases">
        <title>Genome public.</title>
        <authorList>
            <person name="Liu C."/>
            <person name="Sun Q."/>
        </authorList>
    </citation>
    <scope>NUCLEOTIDE SEQUENCE</scope>
    <source>
        <strain evidence="16">BX12</strain>
    </source>
</reference>
<comment type="caution">
    <text evidence="14">Lacks conserved residue(s) required for the propagation of feature annotation.</text>
</comment>
<keyword evidence="9 14" id="KW-0548">Nucleotidyltransferase</keyword>
<dbReference type="EC" id="4.6.1.12" evidence="14"/>
<dbReference type="NCBIfam" id="TIGR00453">
    <property type="entry name" value="ispD"/>
    <property type="match status" value="1"/>
</dbReference>
<feature type="site" description="Transition state stabilizer" evidence="14">
    <location>
        <position position="358"/>
    </location>
</feature>
<dbReference type="InterPro" id="IPR020555">
    <property type="entry name" value="MECDP_synthase_CS"/>
</dbReference>
<keyword evidence="17" id="KW-1185">Reference proteome</keyword>
<evidence type="ECO:0000313" key="16">
    <source>
        <dbReference type="EMBL" id="MBC6680638.1"/>
    </source>
</evidence>
<keyword evidence="8 14" id="KW-0808">Transferase</keyword>
<dbReference type="InterPro" id="IPR003526">
    <property type="entry name" value="MECDP_synthase"/>
</dbReference>